<feature type="compositionally biased region" description="Low complexity" evidence="3">
    <location>
        <begin position="189"/>
        <end position="201"/>
    </location>
</feature>
<dbReference type="InterPro" id="IPR007858">
    <property type="entry name" value="Dpy-30_motif"/>
</dbReference>
<dbReference type="GO" id="GO:1902176">
    <property type="term" value="P:negative regulation of oxidative stress-induced intrinsic apoptotic signaling pathway"/>
    <property type="evidence" value="ECO:0007669"/>
    <property type="project" value="TreeGrafter"/>
</dbReference>
<evidence type="ECO:0000313" key="6">
    <source>
        <dbReference type="Proteomes" id="UP000037510"/>
    </source>
</evidence>
<dbReference type="EMBL" id="JTDY01001252">
    <property type="protein sequence ID" value="KOB74401.1"/>
    <property type="molecule type" value="Genomic_DNA"/>
</dbReference>
<dbReference type="PANTHER" id="PTHR46161">
    <property type="entry name" value="NUCLEOSIDE DIPHOSPHATE KINASE"/>
    <property type="match status" value="1"/>
</dbReference>
<feature type="region of interest" description="Disordered" evidence="3">
    <location>
        <begin position="187"/>
        <end position="207"/>
    </location>
</feature>
<organism evidence="5 6">
    <name type="scientific">Operophtera brumata</name>
    <name type="common">Winter moth</name>
    <name type="synonym">Phalaena brumata</name>
    <dbReference type="NCBI Taxonomy" id="104452"/>
    <lineage>
        <taxon>Eukaryota</taxon>
        <taxon>Metazoa</taxon>
        <taxon>Ecdysozoa</taxon>
        <taxon>Arthropoda</taxon>
        <taxon>Hexapoda</taxon>
        <taxon>Insecta</taxon>
        <taxon>Pterygota</taxon>
        <taxon>Neoptera</taxon>
        <taxon>Endopterygota</taxon>
        <taxon>Lepidoptera</taxon>
        <taxon>Glossata</taxon>
        <taxon>Ditrysia</taxon>
        <taxon>Geometroidea</taxon>
        <taxon>Geometridae</taxon>
        <taxon>Larentiinae</taxon>
        <taxon>Operophtera</taxon>
    </lineage>
</organism>
<dbReference type="GO" id="GO:0003341">
    <property type="term" value="P:cilium movement"/>
    <property type="evidence" value="ECO:0007669"/>
    <property type="project" value="TreeGrafter"/>
</dbReference>
<name>A0A0L7LGS6_OPEBR</name>
<evidence type="ECO:0000256" key="2">
    <source>
        <dbReference type="PROSITE-ProRule" id="PRU00706"/>
    </source>
</evidence>
<evidence type="ECO:0000259" key="4">
    <source>
        <dbReference type="SMART" id="SM00562"/>
    </source>
</evidence>
<sequence>MSVASSESDAEYHSYSERTLATIKPEAYEDAEAIIDHITSNGFVILAKRIVHLTPEQAAEFYRGHYGRQHFPHLVAHMSNGPIVVLVLATRNCIQKWRTVMGPARYTCRGACSHSMLKHSLNSRQHSLRPRCFYNRRRVVIVGPIPRHWQVNDYIQKNITPTLLPALTALALERPSEPILWLAEHLRRNNPNEPEQAPQPSEQREDR</sequence>
<protein>
    <submittedName>
        <fullName evidence="5">Putative non-metastatic cells 5 protein</fullName>
    </submittedName>
</protein>
<comment type="caution">
    <text evidence="5">The sequence shown here is derived from an EMBL/GenBank/DDBJ whole genome shotgun (WGS) entry which is preliminary data.</text>
</comment>
<dbReference type="Pfam" id="PF05186">
    <property type="entry name" value="Dpy-30"/>
    <property type="match status" value="1"/>
</dbReference>
<evidence type="ECO:0000256" key="3">
    <source>
        <dbReference type="SAM" id="MobiDB-lite"/>
    </source>
</evidence>
<reference evidence="5 6" key="1">
    <citation type="journal article" date="2015" name="Genome Biol. Evol.">
        <title>The genome of winter moth (Operophtera brumata) provides a genomic perspective on sexual dimorphism and phenology.</title>
        <authorList>
            <person name="Derks M.F."/>
            <person name="Smit S."/>
            <person name="Salis L."/>
            <person name="Schijlen E."/>
            <person name="Bossers A."/>
            <person name="Mateman C."/>
            <person name="Pijl A.S."/>
            <person name="de Ridder D."/>
            <person name="Groenen M.A."/>
            <person name="Visser M.E."/>
            <person name="Megens H.J."/>
        </authorList>
    </citation>
    <scope>NUCLEOTIDE SEQUENCE [LARGE SCALE GENOMIC DNA]</scope>
    <source>
        <strain evidence="5">WM2013NL</strain>
        <tissue evidence="5">Head and thorax</tissue>
    </source>
</reference>
<gene>
    <name evidence="5" type="ORF">OBRU01_01911</name>
</gene>
<keyword evidence="6" id="KW-1185">Reference proteome</keyword>
<comment type="caution">
    <text evidence="2">Lacks conserved residue(s) required for the propagation of feature annotation.</text>
</comment>
<dbReference type="Proteomes" id="UP000037510">
    <property type="component" value="Unassembled WGS sequence"/>
</dbReference>
<dbReference type="Gene3D" id="3.30.70.141">
    <property type="entry name" value="Nucleoside diphosphate kinase-like domain"/>
    <property type="match status" value="1"/>
</dbReference>
<dbReference type="STRING" id="104452.A0A0L7LGS6"/>
<dbReference type="PANTHER" id="PTHR46161:SF1">
    <property type="entry name" value="NUCLEOSIDE DIPHOSPHATE KINASE HOMOLOG 5"/>
    <property type="match status" value="1"/>
</dbReference>
<proteinExistence type="inferred from homology"/>
<dbReference type="InterPro" id="IPR034907">
    <property type="entry name" value="NDK-like_dom"/>
</dbReference>
<dbReference type="Pfam" id="PF00334">
    <property type="entry name" value="NDK"/>
    <property type="match status" value="1"/>
</dbReference>
<dbReference type="Gene3D" id="1.20.890.10">
    <property type="entry name" value="cAMP-dependent protein kinase regulatory subunit, dimerization-anchoring domain"/>
    <property type="match status" value="1"/>
</dbReference>
<dbReference type="SMART" id="SM00562">
    <property type="entry name" value="NDK"/>
    <property type="match status" value="1"/>
</dbReference>
<feature type="domain" description="Nucleoside diphosphate kinase-like" evidence="4">
    <location>
        <begin position="16"/>
        <end position="171"/>
    </location>
</feature>
<dbReference type="InterPro" id="IPR036850">
    <property type="entry name" value="NDK-like_dom_sf"/>
</dbReference>
<accession>A0A0L7LGS6</accession>
<dbReference type="PROSITE" id="PS51374">
    <property type="entry name" value="NDPK_LIKE"/>
    <property type="match status" value="1"/>
</dbReference>
<evidence type="ECO:0000313" key="5">
    <source>
        <dbReference type="EMBL" id="KOB74401.1"/>
    </source>
</evidence>
<evidence type="ECO:0000256" key="1">
    <source>
        <dbReference type="ARBA" id="ARBA00008142"/>
    </source>
</evidence>
<dbReference type="GO" id="GO:0005929">
    <property type="term" value="C:cilium"/>
    <property type="evidence" value="ECO:0007669"/>
    <property type="project" value="TreeGrafter"/>
</dbReference>
<dbReference type="AlphaFoldDB" id="A0A0L7LGS6"/>
<dbReference type="SUPFAM" id="SSF54919">
    <property type="entry name" value="Nucleoside diphosphate kinase, NDK"/>
    <property type="match status" value="1"/>
</dbReference>
<comment type="similarity">
    <text evidence="1 2">Belongs to the NDK family.</text>
</comment>
<feature type="non-terminal residue" evidence="5">
    <location>
        <position position="207"/>
    </location>
</feature>